<dbReference type="AlphaFoldDB" id="A0A5E4MCF3"/>
<dbReference type="Proteomes" id="UP000325440">
    <property type="component" value="Unassembled WGS sequence"/>
</dbReference>
<evidence type="ECO:0000256" key="1">
    <source>
        <dbReference type="SAM" id="SignalP"/>
    </source>
</evidence>
<keyword evidence="1" id="KW-0732">Signal</keyword>
<feature type="chain" id="PRO_5022837066" evidence="1">
    <location>
        <begin position="32"/>
        <end position="154"/>
    </location>
</feature>
<organism evidence="2 3">
    <name type="scientific">Cinara cedri</name>
    <dbReference type="NCBI Taxonomy" id="506608"/>
    <lineage>
        <taxon>Eukaryota</taxon>
        <taxon>Metazoa</taxon>
        <taxon>Ecdysozoa</taxon>
        <taxon>Arthropoda</taxon>
        <taxon>Hexapoda</taxon>
        <taxon>Insecta</taxon>
        <taxon>Pterygota</taxon>
        <taxon>Neoptera</taxon>
        <taxon>Paraneoptera</taxon>
        <taxon>Hemiptera</taxon>
        <taxon>Sternorrhyncha</taxon>
        <taxon>Aphidomorpha</taxon>
        <taxon>Aphidoidea</taxon>
        <taxon>Aphididae</taxon>
        <taxon>Lachninae</taxon>
        <taxon>Cinara</taxon>
    </lineage>
</organism>
<protein>
    <submittedName>
        <fullName evidence="2">Uncharacterized protein</fullName>
    </submittedName>
</protein>
<sequence>MSNDCKSCGDVWLHWFWCLFLQKCIYVTTCAQKKCLDWTHVCGSAAAATAVPDGTYGPIPAVSAVAVVVSSQDLASSCPADLDVGRLGERAFEKFYGVARTGIPRVIFDSMVPPSPPVSAIPAIGQYSTRYVASDNVTRLVTRRHSRARRIPAL</sequence>
<evidence type="ECO:0000313" key="2">
    <source>
        <dbReference type="EMBL" id="VVC28067.1"/>
    </source>
</evidence>
<proteinExistence type="predicted"/>
<gene>
    <name evidence="2" type="ORF">CINCED_3A003046</name>
</gene>
<dbReference type="EMBL" id="CABPRJ010000477">
    <property type="protein sequence ID" value="VVC28067.1"/>
    <property type="molecule type" value="Genomic_DNA"/>
</dbReference>
<evidence type="ECO:0000313" key="3">
    <source>
        <dbReference type="Proteomes" id="UP000325440"/>
    </source>
</evidence>
<feature type="signal peptide" evidence="1">
    <location>
        <begin position="1"/>
        <end position="31"/>
    </location>
</feature>
<reference evidence="2 3" key="1">
    <citation type="submission" date="2019-08" db="EMBL/GenBank/DDBJ databases">
        <authorList>
            <person name="Alioto T."/>
            <person name="Alioto T."/>
            <person name="Gomez Garrido J."/>
        </authorList>
    </citation>
    <scope>NUCLEOTIDE SEQUENCE [LARGE SCALE GENOMIC DNA]</scope>
</reference>
<accession>A0A5E4MCF3</accession>
<name>A0A5E4MCF3_9HEMI</name>
<keyword evidence="3" id="KW-1185">Reference proteome</keyword>